<evidence type="ECO:0000313" key="2">
    <source>
        <dbReference type="Proteomes" id="UP001382935"/>
    </source>
</evidence>
<proteinExistence type="predicted"/>
<keyword evidence="2" id="KW-1185">Reference proteome</keyword>
<accession>A0ABZ2G4S1</accession>
<organism evidence="1 2">
    <name type="scientific">Sphingomonas kaistensis</name>
    <dbReference type="NCBI Taxonomy" id="298708"/>
    <lineage>
        <taxon>Bacteria</taxon>
        <taxon>Pseudomonadati</taxon>
        <taxon>Pseudomonadota</taxon>
        <taxon>Alphaproteobacteria</taxon>
        <taxon>Sphingomonadales</taxon>
        <taxon>Sphingomonadaceae</taxon>
        <taxon>Sphingomonas</taxon>
    </lineage>
</organism>
<dbReference type="Proteomes" id="UP001382935">
    <property type="component" value="Chromosome"/>
</dbReference>
<dbReference type="RefSeq" id="WP_338504021.1">
    <property type="nucleotide sequence ID" value="NZ_CP145607.1"/>
</dbReference>
<name>A0ABZ2G4S1_9SPHN</name>
<sequence>MAASSNRVAASILLRSRDAIALLAKTAEQLLREMRPGEIGPGPSALEQVHVEILQAISLASGRGRPVPASPKSIVRLWNRARQNLNAYLSLIEPDADADETAFLAWRVQLSTIFYRNVFSSDDAAEVLPALFSRLDAAAEQGLGLRTSEFAKALFAVFNEVGRRFHDGIDAEGVLREGTDPRRVVERMLRGSSCAKRMWRYAEARQLTPAWLG</sequence>
<gene>
    <name evidence="1" type="ORF">V6R86_09365</name>
</gene>
<dbReference type="EMBL" id="CP145607">
    <property type="protein sequence ID" value="WWM70877.1"/>
    <property type="molecule type" value="Genomic_DNA"/>
</dbReference>
<reference evidence="1 2" key="1">
    <citation type="submission" date="2024-02" db="EMBL/GenBank/DDBJ databases">
        <title>Full genome sequence of Sphingomonas kaistensis.</title>
        <authorList>
            <person name="Poletto B.L."/>
            <person name="Silva G."/>
            <person name="Galante D."/>
            <person name="Campos K.R."/>
            <person name="Santos M.B.N."/>
            <person name="Sacchi C.T."/>
        </authorList>
    </citation>
    <scope>NUCLEOTIDE SEQUENCE [LARGE SCALE GENOMIC DNA]</scope>
    <source>
        <strain evidence="1 2">MA4R</strain>
    </source>
</reference>
<evidence type="ECO:0000313" key="1">
    <source>
        <dbReference type="EMBL" id="WWM70877.1"/>
    </source>
</evidence>
<protein>
    <submittedName>
        <fullName evidence="1">Uncharacterized protein</fullName>
    </submittedName>
</protein>